<keyword evidence="2" id="KW-0479">Metal-binding</keyword>
<proteinExistence type="predicted"/>
<comment type="subcellular location">
    <subcellularLocation>
        <location evidence="1">Nucleus</location>
    </subcellularLocation>
</comment>
<dbReference type="Pfam" id="PF04082">
    <property type="entry name" value="Fungal_trans"/>
    <property type="match status" value="1"/>
</dbReference>
<keyword evidence="3" id="KW-0805">Transcription regulation</keyword>
<accession>A0A0U5C0C8</accession>
<dbReference type="PROSITE" id="PS00463">
    <property type="entry name" value="ZN2_CY6_FUNGAL_1"/>
    <property type="match status" value="1"/>
</dbReference>
<dbReference type="CDD" id="cd12148">
    <property type="entry name" value="fungal_TF_MHR"/>
    <property type="match status" value="1"/>
</dbReference>
<dbReference type="OMA" id="LCCEYYL"/>
<dbReference type="GO" id="GO:0008270">
    <property type="term" value="F:zinc ion binding"/>
    <property type="evidence" value="ECO:0007669"/>
    <property type="project" value="InterPro"/>
</dbReference>
<dbReference type="PANTHER" id="PTHR47338">
    <property type="entry name" value="ZN(II)2CYS6 TRANSCRIPTION FACTOR (EUROFUNG)-RELATED"/>
    <property type="match status" value="1"/>
</dbReference>
<feature type="domain" description="Zn(2)-C6 fungal-type" evidence="7">
    <location>
        <begin position="8"/>
        <end position="38"/>
    </location>
</feature>
<dbReference type="InterPro" id="IPR036864">
    <property type="entry name" value="Zn2-C6_fun-type_DNA-bd_sf"/>
</dbReference>
<evidence type="ECO:0000256" key="1">
    <source>
        <dbReference type="ARBA" id="ARBA00004123"/>
    </source>
</evidence>
<evidence type="ECO:0000313" key="8">
    <source>
        <dbReference type="EMBL" id="CEL00460.1"/>
    </source>
</evidence>
<evidence type="ECO:0000256" key="5">
    <source>
        <dbReference type="ARBA" id="ARBA00023163"/>
    </source>
</evidence>
<evidence type="ECO:0000256" key="3">
    <source>
        <dbReference type="ARBA" id="ARBA00023015"/>
    </source>
</evidence>
<evidence type="ECO:0000259" key="7">
    <source>
        <dbReference type="PROSITE" id="PS50048"/>
    </source>
</evidence>
<dbReference type="SMART" id="SM00066">
    <property type="entry name" value="GAL4"/>
    <property type="match status" value="1"/>
</dbReference>
<dbReference type="Proteomes" id="UP000054771">
    <property type="component" value="Unassembled WGS sequence"/>
</dbReference>
<dbReference type="PANTHER" id="PTHR47338:SF20">
    <property type="entry name" value="ZN(II)2CYS6 TRANSCRIPTION FACTOR (EUROFUNG)"/>
    <property type="match status" value="1"/>
</dbReference>
<dbReference type="SUPFAM" id="SSF57701">
    <property type="entry name" value="Zn2/Cys6 DNA-binding domain"/>
    <property type="match status" value="1"/>
</dbReference>
<gene>
    <name evidence="8" type="ORF">ASPCAL00060</name>
</gene>
<dbReference type="Gene3D" id="4.10.240.10">
    <property type="entry name" value="Zn(2)-C6 fungal-type DNA-binding domain"/>
    <property type="match status" value="1"/>
</dbReference>
<reference evidence="9" key="1">
    <citation type="journal article" date="2016" name="Genome Announc.">
        <title>Draft genome sequences of fungus Aspergillus calidoustus.</title>
        <authorList>
            <person name="Horn F."/>
            <person name="Linde J."/>
            <person name="Mattern D.J."/>
            <person name="Walther G."/>
            <person name="Guthke R."/>
            <person name="Scherlach K."/>
            <person name="Martin K."/>
            <person name="Brakhage A.A."/>
            <person name="Petzke L."/>
            <person name="Valiante V."/>
        </authorList>
    </citation>
    <scope>NUCLEOTIDE SEQUENCE [LARGE SCALE GENOMIC DNA]</scope>
    <source>
        <strain evidence="9">SF006504</strain>
    </source>
</reference>
<keyword evidence="6" id="KW-0539">Nucleus</keyword>
<dbReference type="InterPro" id="IPR001138">
    <property type="entry name" value="Zn2Cys6_DnaBD"/>
</dbReference>
<evidence type="ECO:0000256" key="2">
    <source>
        <dbReference type="ARBA" id="ARBA00022723"/>
    </source>
</evidence>
<sequence>MENYAHQACARCRSQKRRCNRLLPICSRCRRLNLPCRYQGIEADPDLPKNEDLSQPILRTISKSVQSHISTIIGDDRAIALSAAVFFSTIHPWFPIVNRASYYSGLSKQSPERSPGFGLLILCTHLLGISPTNGTMSSRMQGLYILATGLAASLTGAEISSIELLQARILLSLFEVGHGPALQVWLRGRPTAVSGVVQMWMTTIAYIALEMGQIPDTNELRISNAASVSTADQDSVLRDLLRASASLEEVLNHIHTPAAYDVKYDEAMPLIQSLVALRDSLVKEGTPPLSCPATALCRSAFMAIMENGYRLEHPPGKDCSPLSIALLQADVDQFVSACEGLTKTMVEGDSINIPGFFVHTTGTAALMISRYFSESRTTNAVPSLQCLKQLLEALSNRWLGAGVYLERIHREQG</sequence>
<evidence type="ECO:0000256" key="6">
    <source>
        <dbReference type="ARBA" id="ARBA00023242"/>
    </source>
</evidence>
<dbReference type="GO" id="GO:0006351">
    <property type="term" value="P:DNA-templated transcription"/>
    <property type="evidence" value="ECO:0007669"/>
    <property type="project" value="InterPro"/>
</dbReference>
<dbReference type="GO" id="GO:0005634">
    <property type="term" value="C:nucleus"/>
    <property type="evidence" value="ECO:0007669"/>
    <property type="project" value="UniProtKB-SubCell"/>
</dbReference>
<dbReference type="GO" id="GO:0000981">
    <property type="term" value="F:DNA-binding transcription factor activity, RNA polymerase II-specific"/>
    <property type="evidence" value="ECO:0007669"/>
    <property type="project" value="InterPro"/>
</dbReference>
<evidence type="ECO:0000256" key="4">
    <source>
        <dbReference type="ARBA" id="ARBA00023125"/>
    </source>
</evidence>
<dbReference type="AlphaFoldDB" id="A0A0U5C0C8"/>
<keyword evidence="9" id="KW-1185">Reference proteome</keyword>
<organism evidence="8 9">
    <name type="scientific">Aspergillus calidoustus</name>
    <dbReference type="NCBI Taxonomy" id="454130"/>
    <lineage>
        <taxon>Eukaryota</taxon>
        <taxon>Fungi</taxon>
        <taxon>Dikarya</taxon>
        <taxon>Ascomycota</taxon>
        <taxon>Pezizomycotina</taxon>
        <taxon>Eurotiomycetes</taxon>
        <taxon>Eurotiomycetidae</taxon>
        <taxon>Eurotiales</taxon>
        <taxon>Aspergillaceae</taxon>
        <taxon>Aspergillus</taxon>
        <taxon>Aspergillus subgen. Nidulantes</taxon>
    </lineage>
</organism>
<dbReference type="InterPro" id="IPR007219">
    <property type="entry name" value="XnlR_reg_dom"/>
</dbReference>
<evidence type="ECO:0000313" key="9">
    <source>
        <dbReference type="Proteomes" id="UP000054771"/>
    </source>
</evidence>
<dbReference type="EMBL" id="CDMC01000001">
    <property type="protein sequence ID" value="CEL00460.1"/>
    <property type="molecule type" value="Genomic_DNA"/>
</dbReference>
<dbReference type="GO" id="GO:0003677">
    <property type="term" value="F:DNA binding"/>
    <property type="evidence" value="ECO:0007669"/>
    <property type="project" value="UniProtKB-KW"/>
</dbReference>
<keyword evidence="5" id="KW-0804">Transcription</keyword>
<dbReference type="OrthoDB" id="270167at2759"/>
<dbReference type="Pfam" id="PF00172">
    <property type="entry name" value="Zn_clus"/>
    <property type="match status" value="1"/>
</dbReference>
<dbReference type="STRING" id="454130.A0A0U5C0C8"/>
<keyword evidence="4" id="KW-0238">DNA-binding</keyword>
<name>A0A0U5C0C8_ASPCI</name>
<dbReference type="InterPro" id="IPR050815">
    <property type="entry name" value="TF_fung"/>
</dbReference>
<protein>
    <recommendedName>
        <fullName evidence="7">Zn(2)-C6 fungal-type domain-containing protein</fullName>
    </recommendedName>
</protein>
<dbReference type="CDD" id="cd00067">
    <property type="entry name" value="GAL4"/>
    <property type="match status" value="1"/>
</dbReference>
<dbReference type="PROSITE" id="PS50048">
    <property type="entry name" value="ZN2_CY6_FUNGAL_2"/>
    <property type="match status" value="1"/>
</dbReference>